<evidence type="ECO:0000256" key="1">
    <source>
        <dbReference type="ARBA" id="ARBA00038048"/>
    </source>
</evidence>
<dbReference type="Proteomes" id="UP000245207">
    <property type="component" value="Unassembled WGS sequence"/>
</dbReference>
<name>A0A2U1N973_ARTAN</name>
<reference evidence="3 4" key="1">
    <citation type="journal article" date="2018" name="Mol. Plant">
        <title>The genome of Artemisia annua provides insight into the evolution of Asteraceae family and artemisinin biosynthesis.</title>
        <authorList>
            <person name="Shen Q."/>
            <person name="Zhang L."/>
            <person name="Liao Z."/>
            <person name="Wang S."/>
            <person name="Yan T."/>
            <person name="Shi P."/>
            <person name="Liu M."/>
            <person name="Fu X."/>
            <person name="Pan Q."/>
            <person name="Wang Y."/>
            <person name="Lv Z."/>
            <person name="Lu X."/>
            <person name="Zhang F."/>
            <person name="Jiang W."/>
            <person name="Ma Y."/>
            <person name="Chen M."/>
            <person name="Hao X."/>
            <person name="Li L."/>
            <person name="Tang Y."/>
            <person name="Lv G."/>
            <person name="Zhou Y."/>
            <person name="Sun X."/>
            <person name="Brodelius P.E."/>
            <person name="Rose J.K.C."/>
            <person name="Tang K."/>
        </authorList>
    </citation>
    <scope>NUCLEOTIDE SEQUENCE [LARGE SCALE GENOMIC DNA]</scope>
    <source>
        <strain evidence="4">cv. Huhao1</strain>
        <tissue evidence="3">Leaf</tissue>
    </source>
</reference>
<dbReference type="InterPro" id="IPR005097">
    <property type="entry name" value="Sacchrp_dh_NADP-bd"/>
</dbReference>
<evidence type="ECO:0000259" key="2">
    <source>
        <dbReference type="Pfam" id="PF03435"/>
    </source>
</evidence>
<dbReference type="Pfam" id="PF03435">
    <property type="entry name" value="Sacchrp_dh_NADP"/>
    <property type="match status" value="1"/>
</dbReference>
<sequence>MAQVYDVIIFGASGFTGKHVVKEALKFVSPDSPIKTLALAGRNSTKLTEALKWAAPYHPDVPILIADSSNQPSLRRMASQARLVLNCVGPYRLHGDPVVDACVEAGCDYLDICGEPEFMERMEAVYYDKAVEMGSLVVSACGFDSVPAELGLMFNSMQWVSPAVPNRVEAYVQLESTKRIVGNFATYESAIPGYAPPPRGFEVEHQKKIGLWGIKLPSADASIIRRTLSFLAEYPSGLEGGYEDPKHAEKRATFWSQIKPAHFGVKMATKTRLGLQLFIAVGTIIGRLSSSPLGRWLLLTFPAVCTFGLFKKNGPTAAEVAGGSFKMWFVGHGFSDASRVSGEPDMEVVTRIKGPEIGYVTTPIILIQCALILLKQRGDLPNGGVFPPGIVFGPTDLQSRLQKNGISFEVISKSAISA</sequence>
<dbReference type="STRING" id="35608.A0A2U1N973"/>
<evidence type="ECO:0000313" key="3">
    <source>
        <dbReference type="EMBL" id="PWA70055.1"/>
    </source>
</evidence>
<dbReference type="InterPro" id="IPR051276">
    <property type="entry name" value="Saccharopine_DH-like_oxidrdct"/>
</dbReference>
<dbReference type="AlphaFoldDB" id="A0A2U1N973"/>
<dbReference type="PANTHER" id="PTHR12286:SF11">
    <property type="entry name" value="SACCHAROPINE DEHYDROGENASE, NADP BINDING DOMAIN, NAD(P)-BINDING DOMAIN SUPERFAMILY"/>
    <property type="match status" value="1"/>
</dbReference>
<dbReference type="PANTHER" id="PTHR12286">
    <property type="entry name" value="SACCHAROPINE DEHYDROGENASE-LIKE OXIDOREDUCTASE"/>
    <property type="match status" value="1"/>
</dbReference>
<comment type="similarity">
    <text evidence="1">Belongs to the saccharopine dehydrogenase family.</text>
</comment>
<dbReference type="SUPFAM" id="SSF51735">
    <property type="entry name" value="NAD(P)-binding Rossmann-fold domains"/>
    <property type="match status" value="1"/>
</dbReference>
<proteinExistence type="inferred from homology"/>
<evidence type="ECO:0000313" key="4">
    <source>
        <dbReference type="Proteomes" id="UP000245207"/>
    </source>
</evidence>
<dbReference type="OrthoDB" id="10268090at2759"/>
<organism evidence="3 4">
    <name type="scientific">Artemisia annua</name>
    <name type="common">Sweet wormwood</name>
    <dbReference type="NCBI Taxonomy" id="35608"/>
    <lineage>
        <taxon>Eukaryota</taxon>
        <taxon>Viridiplantae</taxon>
        <taxon>Streptophyta</taxon>
        <taxon>Embryophyta</taxon>
        <taxon>Tracheophyta</taxon>
        <taxon>Spermatophyta</taxon>
        <taxon>Magnoliopsida</taxon>
        <taxon>eudicotyledons</taxon>
        <taxon>Gunneridae</taxon>
        <taxon>Pentapetalae</taxon>
        <taxon>asterids</taxon>
        <taxon>campanulids</taxon>
        <taxon>Asterales</taxon>
        <taxon>Asteraceae</taxon>
        <taxon>Asteroideae</taxon>
        <taxon>Anthemideae</taxon>
        <taxon>Artemisiinae</taxon>
        <taxon>Artemisia</taxon>
    </lineage>
</organism>
<feature type="domain" description="Saccharopine dehydrogenase NADP binding" evidence="2">
    <location>
        <begin position="7"/>
        <end position="114"/>
    </location>
</feature>
<keyword evidence="4" id="KW-1185">Reference proteome</keyword>
<dbReference type="GO" id="GO:0005811">
    <property type="term" value="C:lipid droplet"/>
    <property type="evidence" value="ECO:0007669"/>
    <property type="project" value="TreeGrafter"/>
</dbReference>
<dbReference type="InterPro" id="IPR036291">
    <property type="entry name" value="NAD(P)-bd_dom_sf"/>
</dbReference>
<dbReference type="GO" id="GO:0009247">
    <property type="term" value="P:glycolipid biosynthetic process"/>
    <property type="evidence" value="ECO:0007669"/>
    <property type="project" value="TreeGrafter"/>
</dbReference>
<dbReference type="GO" id="GO:0005886">
    <property type="term" value="C:plasma membrane"/>
    <property type="evidence" value="ECO:0007669"/>
    <property type="project" value="TreeGrafter"/>
</dbReference>
<dbReference type="Gene3D" id="3.40.50.720">
    <property type="entry name" value="NAD(P)-binding Rossmann-like Domain"/>
    <property type="match status" value="1"/>
</dbReference>
<protein>
    <submittedName>
        <fullName evidence="3">Saccharopine dehydrogenase-like oxidoreductase</fullName>
    </submittedName>
</protein>
<dbReference type="EMBL" id="PKPP01003311">
    <property type="protein sequence ID" value="PWA70055.1"/>
    <property type="molecule type" value="Genomic_DNA"/>
</dbReference>
<comment type="caution">
    <text evidence="3">The sequence shown here is derived from an EMBL/GenBank/DDBJ whole genome shotgun (WGS) entry which is preliminary data.</text>
</comment>
<gene>
    <name evidence="3" type="ORF">CTI12_AA292450</name>
</gene>
<dbReference type="GO" id="GO:0005739">
    <property type="term" value="C:mitochondrion"/>
    <property type="evidence" value="ECO:0007669"/>
    <property type="project" value="TreeGrafter"/>
</dbReference>
<accession>A0A2U1N973</accession>